<dbReference type="Pfam" id="PF22752">
    <property type="entry name" value="DUF488-N3i"/>
    <property type="match status" value="1"/>
</dbReference>
<proteinExistence type="predicted"/>
<dbReference type="GO" id="GO:0032259">
    <property type="term" value="P:methylation"/>
    <property type="evidence" value="ECO:0007669"/>
    <property type="project" value="UniProtKB-KW"/>
</dbReference>
<dbReference type="GO" id="GO:0004851">
    <property type="term" value="F:uroporphyrin-III C-methyltransferase activity"/>
    <property type="evidence" value="ECO:0007669"/>
    <property type="project" value="UniProtKB-EC"/>
</dbReference>
<dbReference type="PANTHER" id="PTHR36849">
    <property type="entry name" value="CYTOPLASMIC PROTEIN-RELATED"/>
    <property type="match status" value="1"/>
</dbReference>
<dbReference type="KEGG" id="sgi:SGRAN_3350"/>
<dbReference type="InterPro" id="IPR052552">
    <property type="entry name" value="YeaO-like"/>
</dbReference>
<organism evidence="1 2">
    <name type="scientific">Sphingopyxis granuli</name>
    <dbReference type="NCBI Taxonomy" id="267128"/>
    <lineage>
        <taxon>Bacteria</taxon>
        <taxon>Pseudomonadati</taxon>
        <taxon>Pseudomonadota</taxon>
        <taxon>Alphaproteobacteria</taxon>
        <taxon>Sphingomonadales</taxon>
        <taxon>Sphingomonadaceae</taxon>
        <taxon>Sphingopyxis</taxon>
    </lineage>
</organism>
<dbReference type="PANTHER" id="PTHR36849:SF1">
    <property type="entry name" value="CYTOPLASMIC PROTEIN"/>
    <property type="match status" value="1"/>
</dbReference>
<keyword evidence="2" id="KW-1185">Reference proteome</keyword>
<name>A0AA86GUT1_9SPHN</name>
<accession>A0AA86GUT1</accession>
<protein>
    <submittedName>
        <fullName evidence="1">Uroporphyrin-III methyltransferase</fullName>
        <ecNumber evidence="1">2.1.1.107</ecNumber>
    </submittedName>
</protein>
<dbReference type="EMBL" id="CP012199">
    <property type="protein sequence ID" value="AMG75693.1"/>
    <property type="molecule type" value="Genomic_DNA"/>
</dbReference>
<keyword evidence="1" id="KW-0808">Transferase</keyword>
<evidence type="ECO:0000313" key="1">
    <source>
        <dbReference type="EMBL" id="AMG75693.1"/>
    </source>
</evidence>
<dbReference type="AlphaFoldDB" id="A0AA86GUT1"/>
<keyword evidence="1" id="KW-0489">Methyltransferase</keyword>
<reference evidence="1 2" key="1">
    <citation type="journal article" date="2016" name="BMC Genomics">
        <title>Genomic analysis of the nitrate-respiring Sphingopyxis granuli (formerly Sphingomonas macrogoltabida) strain TFA.</title>
        <authorList>
            <person name="Garcia-Romero I."/>
            <person name="Perez-Pulido A.J."/>
            <person name="Gonzalez-Flores Y.E."/>
            <person name="Reyes-Ramirez F."/>
            <person name="Santero E."/>
            <person name="Floriano B."/>
        </authorList>
    </citation>
    <scope>NUCLEOTIDE SEQUENCE [LARGE SCALE GENOMIC DNA]</scope>
    <source>
        <strain evidence="1 2">TFA</strain>
    </source>
</reference>
<evidence type="ECO:0000313" key="2">
    <source>
        <dbReference type="Proteomes" id="UP000058599"/>
    </source>
</evidence>
<gene>
    <name evidence="1" type="primary">yeaO</name>
    <name evidence="1" type="ORF">SGRAN_3350</name>
</gene>
<dbReference type="Proteomes" id="UP000058599">
    <property type="component" value="Chromosome"/>
</dbReference>
<sequence>MPTGQTIAVKRIYAPPDDGDGARFLVDRLWPRGVSKEKADLTAWLKALAPSDALRDQFHHAAAQSDAAWPAFRDAYFAALDAGGDEVAAALAEIDAAAKKGPVTLLFAAKDEAHNNAVALREWLERR</sequence>
<dbReference type="RefSeq" id="WP_067185595.1">
    <property type="nucleotide sequence ID" value="NZ_CP012199.1"/>
</dbReference>
<dbReference type="EC" id="2.1.1.107" evidence="1"/>